<dbReference type="VEuPathDB" id="AmoebaDB:ACA1_206030"/>
<dbReference type="PANTHER" id="PTHR43358:SF4">
    <property type="entry name" value="ALPHA_BETA HYDROLASE FOLD-1 DOMAIN-CONTAINING PROTEIN"/>
    <property type="match status" value="1"/>
</dbReference>
<reference evidence="2 3" key="1">
    <citation type="journal article" date="2013" name="Genome Biol.">
        <title>Genome of Acanthamoeba castellanii highlights extensive lateral gene transfer and early evolution of tyrosine kinase signaling.</title>
        <authorList>
            <person name="Clarke M."/>
            <person name="Lohan A.J."/>
            <person name="Liu B."/>
            <person name="Lagkouvardos I."/>
            <person name="Roy S."/>
            <person name="Zafar N."/>
            <person name="Bertelli C."/>
            <person name="Schilde C."/>
            <person name="Kianianmomeni A."/>
            <person name="Burglin T.R."/>
            <person name="Frech C."/>
            <person name="Turcotte B."/>
            <person name="Kopec K.O."/>
            <person name="Synnott J.M."/>
            <person name="Choo C."/>
            <person name="Paponov I."/>
            <person name="Finkler A."/>
            <person name="Soon Heng Tan C."/>
            <person name="Hutchins A.P."/>
            <person name="Weinmeier T."/>
            <person name="Rattei T."/>
            <person name="Chu J.S."/>
            <person name="Gimenez G."/>
            <person name="Irimia M."/>
            <person name="Rigden D.J."/>
            <person name="Fitzpatrick D.A."/>
            <person name="Lorenzo-Morales J."/>
            <person name="Bateman A."/>
            <person name="Chiu C.H."/>
            <person name="Tang P."/>
            <person name="Hegemann P."/>
            <person name="Fromm H."/>
            <person name="Raoult D."/>
            <person name="Greub G."/>
            <person name="Miranda-Saavedra D."/>
            <person name="Chen N."/>
            <person name="Nash P."/>
            <person name="Ginger M.L."/>
            <person name="Horn M."/>
            <person name="Schaap P."/>
            <person name="Caler L."/>
            <person name="Loftus B."/>
        </authorList>
    </citation>
    <scope>NUCLEOTIDE SEQUENCE [LARGE SCALE GENOMIC DNA]</scope>
    <source>
        <strain evidence="2 3">Neff</strain>
    </source>
</reference>
<name>L8H4K0_ACACF</name>
<sequence length="331" mass="36431">MEGGPSLSLGLSSIGGTYSTMVEAIIRPPRMHYTTADLGPPKFRLGRRTFQRTDFEVVNKRGLTIQASHYEPVAGERPRKQLPCVIYLHGNCGCRLDALEWEYVSLGYYEKEDLVAAVEHLRSTGTVSRIGLWGRSMGAATSIMYGATDPSIACMVLDSPFSSLTKVAKELVENSPVKIPKMMVSIGLRMIRKTIVSKAKFDINKLEPIAVVGSCFIPALFVHGESDTFIGSHHSHELIFFHNALLSAEEQEETMKVAEALEGTSSGGDSYRSPRVVPDVSADYDPSMEDMEDEMLRQALLLSLQDCTSPYEISPDEEEKNSAAEDESARA</sequence>
<evidence type="ECO:0000313" key="2">
    <source>
        <dbReference type="EMBL" id="ELR20464.1"/>
    </source>
</evidence>
<dbReference type="AlphaFoldDB" id="L8H4K0"/>
<dbReference type="GeneID" id="14921321"/>
<dbReference type="InterPro" id="IPR052920">
    <property type="entry name" value="DNA-binding_regulatory"/>
</dbReference>
<dbReference type="Proteomes" id="UP000011083">
    <property type="component" value="Unassembled WGS sequence"/>
</dbReference>
<dbReference type="OMA" id="EYRCTEK"/>
<proteinExistence type="predicted"/>
<dbReference type="RefSeq" id="XP_004367489.1">
    <property type="nucleotide sequence ID" value="XM_004367432.1"/>
</dbReference>
<dbReference type="KEGG" id="acan:ACA1_206030"/>
<dbReference type="InterPro" id="IPR029058">
    <property type="entry name" value="AB_hydrolase_fold"/>
</dbReference>
<accession>L8H4K0</accession>
<dbReference type="SUPFAM" id="SSF53474">
    <property type="entry name" value="alpha/beta-Hydrolases"/>
    <property type="match status" value="1"/>
</dbReference>
<feature type="region of interest" description="Disordered" evidence="1">
    <location>
        <begin position="308"/>
        <end position="331"/>
    </location>
</feature>
<dbReference type="PANTHER" id="PTHR43358">
    <property type="entry name" value="ALPHA/BETA-HYDROLASE"/>
    <property type="match status" value="1"/>
</dbReference>
<dbReference type="OrthoDB" id="10249433at2759"/>
<evidence type="ECO:0000313" key="3">
    <source>
        <dbReference type="Proteomes" id="UP000011083"/>
    </source>
</evidence>
<dbReference type="EMBL" id="KB007916">
    <property type="protein sequence ID" value="ELR20464.1"/>
    <property type="molecule type" value="Genomic_DNA"/>
</dbReference>
<gene>
    <name evidence="2" type="ORF">ACA1_206030</name>
</gene>
<feature type="region of interest" description="Disordered" evidence="1">
    <location>
        <begin position="262"/>
        <end position="286"/>
    </location>
</feature>
<organism evidence="2 3">
    <name type="scientific">Acanthamoeba castellanii (strain ATCC 30010 / Neff)</name>
    <dbReference type="NCBI Taxonomy" id="1257118"/>
    <lineage>
        <taxon>Eukaryota</taxon>
        <taxon>Amoebozoa</taxon>
        <taxon>Discosea</taxon>
        <taxon>Longamoebia</taxon>
        <taxon>Centramoebida</taxon>
        <taxon>Acanthamoebidae</taxon>
        <taxon>Acanthamoeba</taxon>
    </lineage>
</organism>
<evidence type="ECO:0000256" key="1">
    <source>
        <dbReference type="SAM" id="MobiDB-lite"/>
    </source>
</evidence>
<dbReference type="STRING" id="1257118.L8H4K0"/>
<feature type="compositionally biased region" description="Basic and acidic residues" evidence="1">
    <location>
        <begin position="320"/>
        <end position="331"/>
    </location>
</feature>
<keyword evidence="3" id="KW-1185">Reference proteome</keyword>
<dbReference type="Gene3D" id="3.40.50.1820">
    <property type="entry name" value="alpha/beta hydrolase"/>
    <property type="match status" value="1"/>
</dbReference>
<protein>
    <submittedName>
        <fullName evidence="2">Abnormal long morphology protein</fullName>
    </submittedName>
</protein>